<evidence type="ECO:0000256" key="5">
    <source>
        <dbReference type="ARBA" id="ARBA00022844"/>
    </source>
</evidence>
<proteinExistence type="inferred from homology"/>
<evidence type="ECO:0000256" key="3">
    <source>
        <dbReference type="ARBA" id="ARBA00022431"/>
    </source>
</evidence>
<dbReference type="SUPFAM" id="SSF88645">
    <property type="entry name" value="ssDNA viruses"/>
    <property type="match status" value="1"/>
</dbReference>
<keyword evidence="4" id="KW-0167">Capsid protein</keyword>
<organism evidence="6">
    <name type="scientific">Microviridae sp. cty645</name>
    <dbReference type="NCBI Taxonomy" id="2823616"/>
    <lineage>
        <taxon>Viruses</taxon>
        <taxon>Monodnaviria</taxon>
        <taxon>Sangervirae</taxon>
        <taxon>Phixviricota</taxon>
        <taxon>Malgrandaviricetes</taxon>
        <taxon>Petitvirales</taxon>
        <taxon>Microviridae</taxon>
    </lineage>
</organism>
<dbReference type="InterPro" id="IPR037002">
    <property type="entry name" value="Microviridae_protein_F_sf"/>
</dbReference>
<comment type="similarity">
    <text evidence="2">Belongs to the microviridae F protein family.</text>
</comment>
<dbReference type="EMBL" id="BK014669">
    <property type="protein sequence ID" value="DAD67136.1"/>
    <property type="molecule type" value="Genomic_DNA"/>
</dbReference>
<keyword evidence="5" id="KW-0946">Virion</keyword>
<reference evidence="6" key="1">
    <citation type="journal article" date="2021" name="Proc. Natl. Acad. Sci. U.S.A.">
        <title>A Catalog of Tens of Thousands of Viruses from Human Metagenomes Reveals Hidden Associations with Chronic Diseases.</title>
        <authorList>
            <person name="Tisza M.J."/>
            <person name="Buck C.B."/>
        </authorList>
    </citation>
    <scope>NUCLEOTIDE SEQUENCE</scope>
    <source>
        <strain evidence="6">Cty645</strain>
    </source>
</reference>
<evidence type="ECO:0000256" key="2">
    <source>
        <dbReference type="ARBA" id="ARBA00009963"/>
    </source>
</evidence>
<evidence type="ECO:0000256" key="4">
    <source>
        <dbReference type="ARBA" id="ARBA00022561"/>
    </source>
</evidence>
<name>A0A8S5LB35_9VIRU</name>
<protein>
    <submittedName>
        <fullName evidence="6">Major capsid protein</fullName>
    </submittedName>
</protein>
<dbReference type="InterPro" id="IPR016184">
    <property type="entry name" value="Capsid/spike_ssDNA_virus"/>
</dbReference>
<dbReference type="Gene3D" id="2.60.169.10">
    <property type="entry name" value="Microviridae F protein"/>
    <property type="match status" value="2"/>
</dbReference>
<keyword evidence="3" id="KW-1140">T=1 icosahedral capsid protein</keyword>
<dbReference type="Pfam" id="PF02305">
    <property type="entry name" value="Phage_F"/>
    <property type="match status" value="1"/>
</dbReference>
<dbReference type="GO" id="GO:0039615">
    <property type="term" value="C:T=1 icosahedral viral capsid"/>
    <property type="evidence" value="ECO:0007669"/>
    <property type="project" value="UniProtKB-KW"/>
</dbReference>
<evidence type="ECO:0000256" key="1">
    <source>
        <dbReference type="ARBA" id="ARBA00004328"/>
    </source>
</evidence>
<comment type="subcellular location">
    <subcellularLocation>
        <location evidence="1">Virion</location>
    </subcellularLocation>
</comment>
<sequence>MERPRSKFDRSHQLLTTINEGELVPIYCDEVLPGDTARVQLNGLIRMSTPIYPVMDNAYMDTYFFFVPCRLLWEHWENMFGENDTDYWEEKTEYSTPTCKIGGTSGLVNGSIGDYFGLPTGIKNQIKVNALPARAYAMIYNEWFRDENIEAPLMLGYKKSDDAGTEPNPGNSNENYYLNKPSLTTNINEGTLYARYPAKVGKFHDYFTSCLPSPLKSDPVEINLTGNAPIKGYKDFDYTELQHQVSPLIGATIRGDAQVVATPSYVAFGADGEKAFLGADLSEVNAISIQDLRMAIALQHVFEADARNGTRYREFLSGTWGITSPDSRLQIPEYIGGQRIAINVNQVVQTSQTDTTTGQALGNTAAYSLTTCSKQMVDYAATEYGYIIGLAVVRVEHSYQQGLATKWTRGGRFTYYDPRLAALGEQPVYNREIYAQGTAEDDQIFGYQEAWADYRYKPSYVTGEMRSNYQTSLDAWHYADDYNALPRLSAEWIQEGKQNIDRTISVTSARSHQFLCDFYFSEDWYREMPIYSIPGIERI</sequence>
<dbReference type="InterPro" id="IPR003514">
    <property type="entry name" value="Microviridae_protein_F"/>
</dbReference>
<accession>A0A8S5LB35</accession>
<dbReference type="GO" id="GO:0005198">
    <property type="term" value="F:structural molecule activity"/>
    <property type="evidence" value="ECO:0007669"/>
    <property type="project" value="InterPro"/>
</dbReference>
<evidence type="ECO:0000313" key="6">
    <source>
        <dbReference type="EMBL" id="DAD67136.1"/>
    </source>
</evidence>